<comment type="subcellular location">
    <subcellularLocation>
        <location evidence="1">Cytoplasm</location>
    </subcellularLocation>
</comment>
<keyword evidence="13" id="KW-1185">Reference proteome</keyword>
<protein>
    <recommendedName>
        <fullName evidence="3">Cell division protein ZapA</fullName>
    </recommendedName>
    <alternativeName>
        <fullName evidence="11">Z ring-associated protein ZapA</fullName>
    </alternativeName>
</protein>
<evidence type="ECO:0000256" key="10">
    <source>
        <dbReference type="ARBA" id="ARBA00026068"/>
    </source>
</evidence>
<evidence type="ECO:0000256" key="4">
    <source>
        <dbReference type="ARBA" id="ARBA00022490"/>
    </source>
</evidence>
<dbReference type="GO" id="GO:0030428">
    <property type="term" value="C:cell septum"/>
    <property type="evidence" value="ECO:0007669"/>
    <property type="project" value="TreeGrafter"/>
</dbReference>
<evidence type="ECO:0000256" key="11">
    <source>
        <dbReference type="ARBA" id="ARBA00033158"/>
    </source>
</evidence>
<keyword evidence="6" id="KW-0175">Coiled coil</keyword>
<keyword evidence="7" id="KW-0717">Septation</keyword>
<proteinExistence type="inferred from homology"/>
<evidence type="ECO:0000256" key="1">
    <source>
        <dbReference type="ARBA" id="ARBA00004496"/>
    </source>
</evidence>
<comment type="similarity">
    <text evidence="2">Belongs to the ZapA family. Type 1 subfamily.</text>
</comment>
<dbReference type="RefSeq" id="WP_013745654.1">
    <property type="nucleotide sequence ID" value="NZ_JPXY01000022.1"/>
</dbReference>
<dbReference type="InterPro" id="IPR036192">
    <property type="entry name" value="Cell_div_ZapA-like_sf"/>
</dbReference>
<evidence type="ECO:0000313" key="12">
    <source>
        <dbReference type="EMBL" id="KGQ32503.1"/>
    </source>
</evidence>
<evidence type="ECO:0000256" key="7">
    <source>
        <dbReference type="ARBA" id="ARBA00023210"/>
    </source>
</evidence>
<dbReference type="GO" id="GO:0032153">
    <property type="term" value="C:cell division site"/>
    <property type="evidence" value="ECO:0007669"/>
    <property type="project" value="TreeGrafter"/>
</dbReference>
<evidence type="ECO:0000256" key="3">
    <source>
        <dbReference type="ARBA" id="ARBA00015195"/>
    </source>
</evidence>
<dbReference type="GO" id="GO:0043093">
    <property type="term" value="P:FtsZ-dependent cytokinesis"/>
    <property type="evidence" value="ECO:0007669"/>
    <property type="project" value="TreeGrafter"/>
</dbReference>
<accession>A0A0A2XJX1</accession>
<evidence type="ECO:0000256" key="9">
    <source>
        <dbReference type="ARBA" id="ARBA00024910"/>
    </source>
</evidence>
<dbReference type="PANTHER" id="PTHR34981:SF1">
    <property type="entry name" value="CELL DIVISION PROTEIN ZAPA"/>
    <property type="match status" value="1"/>
</dbReference>
<evidence type="ECO:0000256" key="8">
    <source>
        <dbReference type="ARBA" id="ARBA00023306"/>
    </source>
</evidence>
<dbReference type="Gene3D" id="3.30.160.880">
    <property type="entry name" value="Cell division protein ZapA protomer, N-terminal domain"/>
    <property type="match status" value="1"/>
</dbReference>
<sequence>MSKNIDLYIFGQNLRLSCPEDQQQALREAAEVLEKKVSELKNRTGIIQLDKALTIVGLNLCYELLTQQQQNSEREYLINNKIEQIEHSLSTILSNMPTRK</sequence>
<dbReference type="PANTHER" id="PTHR34981">
    <property type="entry name" value="CELL DIVISION PROTEIN ZAPA"/>
    <property type="match status" value="1"/>
</dbReference>
<gene>
    <name evidence="12" type="ORF">P375_05425</name>
</gene>
<dbReference type="InterPro" id="IPR007838">
    <property type="entry name" value="Cell_div_ZapA-like"/>
</dbReference>
<comment type="subunit">
    <text evidence="10">Homodimer. Interacts with FtsZ.</text>
</comment>
<evidence type="ECO:0000256" key="6">
    <source>
        <dbReference type="ARBA" id="ARBA00023054"/>
    </source>
</evidence>
<organism evidence="12 13">
    <name type="scientific">Gallibacterium genomosp. 2</name>
    <dbReference type="NCBI Taxonomy" id="155517"/>
    <lineage>
        <taxon>Bacteria</taxon>
        <taxon>Pseudomonadati</taxon>
        <taxon>Pseudomonadota</taxon>
        <taxon>Gammaproteobacteria</taxon>
        <taxon>Pasteurellales</taxon>
        <taxon>Pasteurellaceae</taxon>
        <taxon>Gallibacterium</taxon>
    </lineage>
</organism>
<dbReference type="GO" id="GO:0000917">
    <property type="term" value="P:division septum assembly"/>
    <property type="evidence" value="ECO:0007669"/>
    <property type="project" value="UniProtKB-KW"/>
</dbReference>
<name>A0A0A2XJX1_9PAST</name>
<keyword evidence="5 12" id="KW-0132">Cell division</keyword>
<reference evidence="12 13" key="1">
    <citation type="submission" date="2014-08" db="EMBL/GenBank/DDBJ databases">
        <title>Chaperone-usher fimbriae in a diverse selection of Gallibacterium genomes.</title>
        <authorList>
            <person name="Kudirkiene E."/>
            <person name="Bager R.J."/>
            <person name="Johnson T.J."/>
            <person name="Bojesen A.M."/>
        </authorList>
    </citation>
    <scope>NUCLEOTIDE SEQUENCE [LARGE SCALE GENOMIC DNA]</scope>
    <source>
        <strain evidence="12 13">CCM5976</strain>
    </source>
</reference>
<dbReference type="GO" id="GO:0000921">
    <property type="term" value="P:septin ring assembly"/>
    <property type="evidence" value="ECO:0007669"/>
    <property type="project" value="TreeGrafter"/>
</dbReference>
<evidence type="ECO:0000313" key="13">
    <source>
        <dbReference type="Proteomes" id="UP000030418"/>
    </source>
</evidence>
<dbReference type="Gene3D" id="1.20.5.50">
    <property type="match status" value="1"/>
</dbReference>
<dbReference type="AlphaFoldDB" id="A0A0A2XJX1"/>
<dbReference type="Pfam" id="PF05164">
    <property type="entry name" value="ZapA"/>
    <property type="match status" value="1"/>
</dbReference>
<comment type="caution">
    <text evidence="12">The sequence shown here is derived from an EMBL/GenBank/DDBJ whole genome shotgun (WGS) entry which is preliminary data.</text>
</comment>
<evidence type="ECO:0000256" key="5">
    <source>
        <dbReference type="ARBA" id="ARBA00022618"/>
    </source>
</evidence>
<keyword evidence="8" id="KW-0131">Cell cycle</keyword>
<evidence type="ECO:0000256" key="2">
    <source>
        <dbReference type="ARBA" id="ARBA00010074"/>
    </source>
</evidence>
<dbReference type="InterPro" id="IPR042233">
    <property type="entry name" value="Cell_div_ZapA_N"/>
</dbReference>
<dbReference type="Proteomes" id="UP000030418">
    <property type="component" value="Unassembled WGS sequence"/>
</dbReference>
<comment type="function">
    <text evidence="9">Activator of cell division through the inhibition of FtsZ GTPase activity, therefore promoting FtsZ assembly into bundles of protofilaments necessary for the formation of the division Z ring. It is recruited early at mid-cell but it is not essential for cell division.</text>
</comment>
<dbReference type="SUPFAM" id="SSF102829">
    <property type="entry name" value="Cell division protein ZapA-like"/>
    <property type="match status" value="1"/>
</dbReference>
<dbReference type="GO" id="GO:0005829">
    <property type="term" value="C:cytosol"/>
    <property type="evidence" value="ECO:0007669"/>
    <property type="project" value="TreeGrafter"/>
</dbReference>
<dbReference type="EMBL" id="JPXY01000022">
    <property type="protein sequence ID" value="KGQ32503.1"/>
    <property type="molecule type" value="Genomic_DNA"/>
</dbReference>
<keyword evidence="4" id="KW-0963">Cytoplasm</keyword>